<keyword evidence="1" id="KW-0808">Transferase</keyword>
<dbReference type="Gene3D" id="3.90.550.10">
    <property type="entry name" value="Spore Coat Polysaccharide Biosynthesis Protein SpsA, Chain A"/>
    <property type="match status" value="1"/>
</dbReference>
<dbReference type="GO" id="GO:0005829">
    <property type="term" value="C:cytosol"/>
    <property type="evidence" value="ECO:0007669"/>
    <property type="project" value="TreeGrafter"/>
</dbReference>
<dbReference type="Pfam" id="PF02348">
    <property type="entry name" value="CTP_transf_3"/>
    <property type="match status" value="1"/>
</dbReference>
<keyword evidence="2" id="KW-0548">Nucleotidyltransferase</keyword>
<evidence type="ECO:0000313" key="3">
    <source>
        <dbReference type="EMBL" id="CAD8546193.1"/>
    </source>
</evidence>
<dbReference type="EMBL" id="HBER01042627">
    <property type="protein sequence ID" value="CAD8546193.1"/>
    <property type="molecule type" value="Transcribed_RNA"/>
</dbReference>
<protein>
    <recommendedName>
        <fullName evidence="4">3-deoxy-manno-octulosonate cytidylyltransferase</fullName>
    </recommendedName>
</protein>
<dbReference type="PANTHER" id="PTHR42866:SF2">
    <property type="entry name" value="3-DEOXY-MANNO-OCTULOSONATE CYTIDYLYLTRANSFERASE, MITOCHONDRIAL"/>
    <property type="match status" value="1"/>
</dbReference>
<dbReference type="InterPro" id="IPR003329">
    <property type="entry name" value="Cytidylyl_trans"/>
</dbReference>
<reference evidence="3" key="1">
    <citation type="submission" date="2021-01" db="EMBL/GenBank/DDBJ databases">
        <authorList>
            <person name="Corre E."/>
            <person name="Pelletier E."/>
            <person name="Niang G."/>
            <person name="Scheremetjew M."/>
            <person name="Finn R."/>
            <person name="Kale V."/>
            <person name="Holt S."/>
            <person name="Cochrane G."/>
            <person name="Meng A."/>
            <person name="Brown T."/>
            <person name="Cohen L."/>
        </authorList>
    </citation>
    <scope>NUCLEOTIDE SEQUENCE</scope>
    <source>
        <strain evidence="3">RCC1130</strain>
    </source>
</reference>
<dbReference type="InterPro" id="IPR029044">
    <property type="entry name" value="Nucleotide-diphossugar_trans"/>
</dbReference>
<gene>
    <name evidence="3" type="ORF">CLEP1334_LOCUS21483</name>
</gene>
<dbReference type="GO" id="GO:0008690">
    <property type="term" value="F:3-deoxy-manno-octulosonate cytidylyltransferase activity"/>
    <property type="evidence" value="ECO:0007669"/>
    <property type="project" value="InterPro"/>
</dbReference>
<accession>A0A7S0P0R7</accession>
<dbReference type="SUPFAM" id="SSF53448">
    <property type="entry name" value="Nucleotide-diphospho-sugar transferases"/>
    <property type="match status" value="1"/>
</dbReference>
<proteinExistence type="predicted"/>
<name>A0A7S0P0R7_9EUKA</name>
<dbReference type="NCBIfam" id="NF003952">
    <property type="entry name" value="PRK05450.1-5"/>
    <property type="match status" value="1"/>
</dbReference>
<dbReference type="CDD" id="cd02517">
    <property type="entry name" value="CMP-KDO-Synthetase"/>
    <property type="match status" value="1"/>
</dbReference>
<evidence type="ECO:0000256" key="2">
    <source>
        <dbReference type="ARBA" id="ARBA00022695"/>
    </source>
</evidence>
<organism evidence="3">
    <name type="scientific">Calcidiscus leptoporus</name>
    <dbReference type="NCBI Taxonomy" id="127549"/>
    <lineage>
        <taxon>Eukaryota</taxon>
        <taxon>Haptista</taxon>
        <taxon>Haptophyta</taxon>
        <taxon>Prymnesiophyceae</taxon>
        <taxon>Coccolithales</taxon>
        <taxon>Calcidiscaceae</taxon>
        <taxon>Calcidiscus</taxon>
    </lineage>
</organism>
<evidence type="ECO:0008006" key="4">
    <source>
        <dbReference type="Google" id="ProtNLM"/>
    </source>
</evidence>
<sequence>MRVLAAIPARYGSQRLPGKPLLEINGLPMISHVVRAARQAELVDAVLVATDCKAIAAVARDEGAVAVMTDSAIPSGTDRIEAAIRQCGIRADIVVNVQGDEPMLPPSAISSVARLLLESPSAEMSTLCAPLPLSALCDPSRVKIVCREDFDGQTHAGSTRSLLALYFSRAPIGIDRALLQEVLTSGKNGMDAHATACANEALHTCSLHLGVYGYRRAALDRFVSLPQSRLEQLERLEQLRALEAGMRILVGQVAHAPQNVDTEADLLAVRELVRRRT</sequence>
<evidence type="ECO:0000256" key="1">
    <source>
        <dbReference type="ARBA" id="ARBA00022679"/>
    </source>
</evidence>
<dbReference type="AlphaFoldDB" id="A0A7S0P0R7"/>
<dbReference type="PANTHER" id="PTHR42866">
    <property type="entry name" value="3-DEOXY-MANNO-OCTULOSONATE CYTIDYLYLTRANSFERASE"/>
    <property type="match status" value="1"/>
</dbReference>
<dbReference type="NCBIfam" id="TIGR00466">
    <property type="entry name" value="kdsB"/>
    <property type="match status" value="1"/>
</dbReference>
<dbReference type="InterPro" id="IPR004528">
    <property type="entry name" value="KdsB"/>
</dbReference>